<accession>A0A7S1Y7K8</accession>
<evidence type="ECO:0000256" key="3">
    <source>
        <dbReference type="ARBA" id="ARBA00022692"/>
    </source>
</evidence>
<feature type="transmembrane region" description="Helical" evidence="9">
    <location>
        <begin position="262"/>
        <end position="283"/>
    </location>
</feature>
<keyword evidence="3 9" id="KW-0812">Transmembrane</keyword>
<dbReference type="GO" id="GO:0005737">
    <property type="term" value="C:cytoplasm"/>
    <property type="evidence" value="ECO:0007669"/>
    <property type="project" value="UniProtKB-ARBA"/>
</dbReference>
<evidence type="ECO:0000256" key="9">
    <source>
        <dbReference type="SAM" id="Phobius"/>
    </source>
</evidence>
<name>A0A7S1Y7K8_9STRA</name>
<dbReference type="InterPro" id="IPR013099">
    <property type="entry name" value="K_chnl_dom"/>
</dbReference>
<evidence type="ECO:0000256" key="2">
    <source>
        <dbReference type="ARBA" id="ARBA00022448"/>
    </source>
</evidence>
<gene>
    <name evidence="11" type="ORF">GOCE00092_LOCUS11260</name>
</gene>
<feature type="transmembrane region" description="Helical" evidence="9">
    <location>
        <begin position="207"/>
        <end position="229"/>
    </location>
</feature>
<dbReference type="Gene3D" id="1.10.287.70">
    <property type="match status" value="2"/>
</dbReference>
<dbReference type="PANTHER" id="PTHR11003">
    <property type="entry name" value="POTASSIUM CHANNEL, SUBFAMILY K"/>
    <property type="match status" value="1"/>
</dbReference>
<evidence type="ECO:0000313" key="11">
    <source>
        <dbReference type="EMBL" id="CAD9282349.1"/>
    </source>
</evidence>
<dbReference type="SUPFAM" id="SSF47473">
    <property type="entry name" value="EF-hand"/>
    <property type="match status" value="1"/>
</dbReference>
<dbReference type="AlphaFoldDB" id="A0A7S1Y7K8"/>
<evidence type="ECO:0000259" key="10">
    <source>
        <dbReference type="PROSITE" id="PS50222"/>
    </source>
</evidence>
<protein>
    <recommendedName>
        <fullName evidence="10">EF-hand domain-containing protein</fullName>
    </recommendedName>
</protein>
<evidence type="ECO:0000256" key="6">
    <source>
        <dbReference type="ARBA" id="ARBA00023065"/>
    </source>
</evidence>
<keyword evidence="6" id="KW-0406">Ion transport</keyword>
<dbReference type="PROSITE" id="PS50222">
    <property type="entry name" value="EF_HAND_2"/>
    <property type="match status" value="2"/>
</dbReference>
<keyword evidence="8" id="KW-0407">Ion channel</keyword>
<keyword evidence="2" id="KW-0813">Transport</keyword>
<keyword evidence="4" id="KW-0106">Calcium</keyword>
<dbReference type="InterPro" id="IPR003280">
    <property type="entry name" value="2pore_dom_K_chnl"/>
</dbReference>
<dbReference type="SUPFAM" id="SSF81324">
    <property type="entry name" value="Voltage-gated potassium channels"/>
    <property type="match status" value="2"/>
</dbReference>
<dbReference type="EMBL" id="HBGK01022020">
    <property type="protein sequence ID" value="CAD9282349.1"/>
    <property type="molecule type" value="Transcribed_RNA"/>
</dbReference>
<dbReference type="GO" id="GO:0030322">
    <property type="term" value="P:stabilization of membrane potential"/>
    <property type="evidence" value="ECO:0007669"/>
    <property type="project" value="TreeGrafter"/>
</dbReference>
<feature type="transmembrane region" description="Helical" evidence="9">
    <location>
        <begin position="66"/>
        <end position="89"/>
    </location>
</feature>
<evidence type="ECO:0000256" key="8">
    <source>
        <dbReference type="ARBA" id="ARBA00023303"/>
    </source>
</evidence>
<dbReference type="GO" id="GO:0005509">
    <property type="term" value="F:calcium ion binding"/>
    <property type="evidence" value="ECO:0007669"/>
    <property type="project" value="InterPro"/>
</dbReference>
<feature type="domain" description="EF-hand" evidence="10">
    <location>
        <begin position="312"/>
        <end position="337"/>
    </location>
</feature>
<dbReference type="GO" id="GO:0005886">
    <property type="term" value="C:plasma membrane"/>
    <property type="evidence" value="ECO:0007669"/>
    <property type="project" value="TreeGrafter"/>
</dbReference>
<sequence length="400" mass="44727">MYILQFVWNVVTMPFRRCVPKCEDAAAGERAPLLQSRSISYVGVVPAMGRRGLTTDFTDFTHSEQMVALCVANLILYLIAGVVSFSFIFEDWSVVDSLYYSCVTFTTVGYGDLFPTTDGGRIFNIFFALYGIVILGLFIGLLGESVVERCNQVQSNFEAKARKQTIKMFGVSRSGELKSIQEGDEDEEDDDEDDRDLDREEESVLQFVWNTVVLELPIVMIILLLAVGIGSHEGWSIVDALYYGVITSSTVGYGDIVPDTQAMRIACIFFIPVSVAVFCEILGRIAGSYLERRTIRKEKEFLGKQLTRMDLELMDTDQNGSVEYAEFLTFMLVAMQKVDPEDIDELKDIFQKLDKDKSGSLDKNDLMLRKQKSSRRLFAGGSAASFRKQLSSSSGGGFLV</sequence>
<dbReference type="GO" id="GO:0015271">
    <property type="term" value="F:outward rectifier potassium channel activity"/>
    <property type="evidence" value="ECO:0007669"/>
    <property type="project" value="TreeGrafter"/>
</dbReference>
<dbReference type="Pfam" id="PF07885">
    <property type="entry name" value="Ion_trans_2"/>
    <property type="match status" value="2"/>
</dbReference>
<feature type="transmembrane region" description="Helical" evidence="9">
    <location>
        <begin position="122"/>
        <end position="142"/>
    </location>
</feature>
<proteinExistence type="predicted"/>
<dbReference type="InterPro" id="IPR011992">
    <property type="entry name" value="EF-hand-dom_pair"/>
</dbReference>
<dbReference type="InterPro" id="IPR018247">
    <property type="entry name" value="EF_Hand_1_Ca_BS"/>
</dbReference>
<dbReference type="PRINTS" id="PR01333">
    <property type="entry name" value="2POREKCHANEL"/>
</dbReference>
<evidence type="ECO:0000256" key="7">
    <source>
        <dbReference type="ARBA" id="ARBA00023136"/>
    </source>
</evidence>
<keyword evidence="5 9" id="KW-1133">Transmembrane helix</keyword>
<dbReference type="PANTHER" id="PTHR11003:SF291">
    <property type="entry name" value="IP11374P"/>
    <property type="match status" value="1"/>
</dbReference>
<evidence type="ECO:0000256" key="4">
    <source>
        <dbReference type="ARBA" id="ARBA00022837"/>
    </source>
</evidence>
<reference evidence="11" key="1">
    <citation type="submission" date="2021-01" db="EMBL/GenBank/DDBJ databases">
        <authorList>
            <person name="Corre E."/>
            <person name="Pelletier E."/>
            <person name="Niang G."/>
            <person name="Scheremetjew M."/>
            <person name="Finn R."/>
            <person name="Kale V."/>
            <person name="Holt S."/>
            <person name="Cochrane G."/>
            <person name="Meng A."/>
            <person name="Brown T."/>
            <person name="Cohen L."/>
        </authorList>
    </citation>
    <scope>NUCLEOTIDE SEQUENCE</scope>
    <source>
        <strain evidence="11">CCMP 410</strain>
    </source>
</reference>
<dbReference type="Pfam" id="PF13202">
    <property type="entry name" value="EF-hand_5"/>
    <property type="match status" value="1"/>
</dbReference>
<organism evidence="11">
    <name type="scientific">Grammatophora oceanica</name>
    <dbReference type="NCBI Taxonomy" id="210454"/>
    <lineage>
        <taxon>Eukaryota</taxon>
        <taxon>Sar</taxon>
        <taxon>Stramenopiles</taxon>
        <taxon>Ochrophyta</taxon>
        <taxon>Bacillariophyta</taxon>
        <taxon>Fragilariophyceae</taxon>
        <taxon>Fragilariophycidae</taxon>
        <taxon>Rhabdonematales</taxon>
        <taxon>Grammatophoraceae</taxon>
        <taxon>Grammatophora</taxon>
    </lineage>
</organism>
<evidence type="ECO:0000256" key="5">
    <source>
        <dbReference type="ARBA" id="ARBA00022989"/>
    </source>
</evidence>
<dbReference type="GO" id="GO:0022841">
    <property type="term" value="F:potassium ion leak channel activity"/>
    <property type="evidence" value="ECO:0007669"/>
    <property type="project" value="TreeGrafter"/>
</dbReference>
<dbReference type="InterPro" id="IPR002048">
    <property type="entry name" value="EF_hand_dom"/>
</dbReference>
<dbReference type="SMART" id="SM00054">
    <property type="entry name" value="EFh"/>
    <property type="match status" value="2"/>
</dbReference>
<comment type="subcellular location">
    <subcellularLocation>
        <location evidence="1">Membrane</location>
        <topology evidence="1">Multi-pass membrane protein</topology>
    </subcellularLocation>
</comment>
<dbReference type="Gene3D" id="1.10.238.10">
    <property type="entry name" value="EF-hand"/>
    <property type="match status" value="1"/>
</dbReference>
<feature type="domain" description="EF-hand" evidence="10">
    <location>
        <begin position="341"/>
        <end position="376"/>
    </location>
</feature>
<keyword evidence="7 9" id="KW-0472">Membrane</keyword>
<evidence type="ECO:0000256" key="1">
    <source>
        <dbReference type="ARBA" id="ARBA00004141"/>
    </source>
</evidence>
<dbReference type="PROSITE" id="PS00018">
    <property type="entry name" value="EF_HAND_1"/>
    <property type="match status" value="2"/>
</dbReference>